<dbReference type="AlphaFoldDB" id="A0A1M6BXX1"/>
<organism evidence="2 3">
    <name type="scientific">Clostridium amylolyticum</name>
    <dbReference type="NCBI Taxonomy" id="1121298"/>
    <lineage>
        <taxon>Bacteria</taxon>
        <taxon>Bacillati</taxon>
        <taxon>Bacillota</taxon>
        <taxon>Clostridia</taxon>
        <taxon>Eubacteriales</taxon>
        <taxon>Clostridiaceae</taxon>
        <taxon>Clostridium</taxon>
    </lineage>
</organism>
<keyword evidence="3" id="KW-1185">Reference proteome</keyword>
<feature type="transmembrane region" description="Helical" evidence="1">
    <location>
        <begin position="30"/>
        <end position="50"/>
    </location>
</feature>
<feature type="transmembrane region" description="Helical" evidence="1">
    <location>
        <begin position="5"/>
        <end position="24"/>
    </location>
</feature>
<keyword evidence="1" id="KW-0812">Transmembrane</keyword>
<dbReference type="Proteomes" id="UP000184080">
    <property type="component" value="Unassembled WGS sequence"/>
</dbReference>
<evidence type="ECO:0000256" key="1">
    <source>
        <dbReference type="SAM" id="Phobius"/>
    </source>
</evidence>
<dbReference type="STRING" id="1121298.SAMN05444401_0935"/>
<sequence length="120" mass="12935">MKKALIIIGLIISVVLLGDILLITTKNSGIANWGGIIIPSFLAGIIINIFINSDERKKFYKIAAVSTVVTKIILFLLLVKGPTALAVLLMLIIYYGVSYLFISLGGKVLAGKKEQDSKSV</sequence>
<reference evidence="2 3" key="1">
    <citation type="submission" date="2016-11" db="EMBL/GenBank/DDBJ databases">
        <authorList>
            <person name="Jaros S."/>
            <person name="Januszkiewicz K."/>
            <person name="Wedrychowicz H."/>
        </authorList>
    </citation>
    <scope>NUCLEOTIDE SEQUENCE [LARGE SCALE GENOMIC DNA]</scope>
    <source>
        <strain evidence="2 3">DSM 21864</strain>
    </source>
</reference>
<gene>
    <name evidence="2" type="ORF">SAMN05444401_0935</name>
</gene>
<keyword evidence="1" id="KW-0472">Membrane</keyword>
<dbReference type="RefSeq" id="WP_073004082.1">
    <property type="nucleotide sequence ID" value="NZ_FQZO01000001.1"/>
</dbReference>
<dbReference type="EMBL" id="FQZO01000001">
    <property type="protein sequence ID" value="SHI53645.1"/>
    <property type="molecule type" value="Genomic_DNA"/>
</dbReference>
<name>A0A1M6BXX1_9CLOT</name>
<evidence type="ECO:0000313" key="3">
    <source>
        <dbReference type="Proteomes" id="UP000184080"/>
    </source>
</evidence>
<protein>
    <submittedName>
        <fullName evidence="2">Uncharacterized protein</fullName>
    </submittedName>
</protein>
<accession>A0A1M6BXX1</accession>
<proteinExistence type="predicted"/>
<keyword evidence="1" id="KW-1133">Transmembrane helix</keyword>
<evidence type="ECO:0000313" key="2">
    <source>
        <dbReference type="EMBL" id="SHI53645.1"/>
    </source>
</evidence>